<name>A0A2S2PYB4_9HEMI</name>
<proteinExistence type="predicted"/>
<reference evidence="1" key="1">
    <citation type="submission" date="2018-04" db="EMBL/GenBank/DDBJ databases">
        <title>Transcriptome assembly of Sipha flava.</title>
        <authorList>
            <person name="Scully E.D."/>
            <person name="Geib S.M."/>
            <person name="Palmer N.A."/>
            <person name="Koch K."/>
            <person name="Bradshaw J."/>
            <person name="Heng-Moss T."/>
            <person name="Sarath G."/>
        </authorList>
    </citation>
    <scope>NUCLEOTIDE SEQUENCE</scope>
</reference>
<dbReference type="EMBL" id="GGMS01001180">
    <property type="protein sequence ID" value="MBY70383.1"/>
    <property type="molecule type" value="Transcribed_RNA"/>
</dbReference>
<dbReference type="AlphaFoldDB" id="A0A2S2PYB4"/>
<dbReference type="OrthoDB" id="6608270at2759"/>
<sequence length="118" mass="13839">MILKMVNRRKFFLDYLHFLDLITLEKISDGLCDFISIALSTKSFTTFIFFGFLTWTCEPINNLKNTNGAESFHKHYNSQFYIAQSHMHQVIDIIIEIQSETDLKINSINSFHTSNHML</sequence>
<protein>
    <submittedName>
        <fullName evidence="1">Uncharacterized protein</fullName>
    </submittedName>
</protein>
<accession>A0A2S2PYB4</accession>
<organism evidence="1">
    <name type="scientific">Sipha flava</name>
    <name type="common">yellow sugarcane aphid</name>
    <dbReference type="NCBI Taxonomy" id="143950"/>
    <lineage>
        <taxon>Eukaryota</taxon>
        <taxon>Metazoa</taxon>
        <taxon>Ecdysozoa</taxon>
        <taxon>Arthropoda</taxon>
        <taxon>Hexapoda</taxon>
        <taxon>Insecta</taxon>
        <taxon>Pterygota</taxon>
        <taxon>Neoptera</taxon>
        <taxon>Paraneoptera</taxon>
        <taxon>Hemiptera</taxon>
        <taxon>Sternorrhyncha</taxon>
        <taxon>Aphidomorpha</taxon>
        <taxon>Aphidoidea</taxon>
        <taxon>Aphididae</taxon>
        <taxon>Sipha</taxon>
    </lineage>
</organism>
<evidence type="ECO:0000313" key="1">
    <source>
        <dbReference type="EMBL" id="MBY70383.1"/>
    </source>
</evidence>
<gene>
    <name evidence="1" type="ORF">g.183822</name>
</gene>